<dbReference type="SUPFAM" id="SSF48498">
    <property type="entry name" value="Tetracyclin repressor-like, C-terminal domain"/>
    <property type="match status" value="1"/>
</dbReference>
<keyword evidence="3 5" id="KW-0238">DNA-binding</keyword>
<dbReference type="OrthoDB" id="5242390at2"/>
<dbReference type="PRINTS" id="PR00455">
    <property type="entry name" value="HTHTETR"/>
</dbReference>
<dbReference type="InterPro" id="IPR001647">
    <property type="entry name" value="HTH_TetR"/>
</dbReference>
<keyword evidence="8" id="KW-1185">Reference proteome</keyword>
<dbReference type="GO" id="GO:0003700">
    <property type="term" value="F:DNA-binding transcription factor activity"/>
    <property type="evidence" value="ECO:0007669"/>
    <property type="project" value="TreeGrafter"/>
</dbReference>
<evidence type="ECO:0000256" key="5">
    <source>
        <dbReference type="PROSITE-ProRule" id="PRU00335"/>
    </source>
</evidence>
<organism evidence="7 8">
    <name type="scientific">Actinokineospora alba</name>
    <dbReference type="NCBI Taxonomy" id="504798"/>
    <lineage>
        <taxon>Bacteria</taxon>
        <taxon>Bacillati</taxon>
        <taxon>Actinomycetota</taxon>
        <taxon>Actinomycetes</taxon>
        <taxon>Pseudonocardiales</taxon>
        <taxon>Pseudonocardiaceae</taxon>
        <taxon>Actinokineospora</taxon>
    </lineage>
</organism>
<dbReference type="InterPro" id="IPR039538">
    <property type="entry name" value="BetI_C"/>
</dbReference>
<dbReference type="PANTHER" id="PTHR30055">
    <property type="entry name" value="HTH-TYPE TRANSCRIPTIONAL REGULATOR RUTR"/>
    <property type="match status" value="1"/>
</dbReference>
<feature type="DNA-binding region" description="H-T-H motif" evidence="5">
    <location>
        <begin position="33"/>
        <end position="52"/>
    </location>
</feature>
<dbReference type="Pfam" id="PF13977">
    <property type="entry name" value="TetR_C_6"/>
    <property type="match status" value="1"/>
</dbReference>
<keyword evidence="4" id="KW-0804">Transcription</keyword>
<dbReference type="GO" id="GO:0000976">
    <property type="term" value="F:transcription cis-regulatory region binding"/>
    <property type="evidence" value="ECO:0007669"/>
    <property type="project" value="TreeGrafter"/>
</dbReference>
<feature type="domain" description="HTH tetR-type" evidence="6">
    <location>
        <begin position="10"/>
        <end position="70"/>
    </location>
</feature>
<evidence type="ECO:0000256" key="2">
    <source>
        <dbReference type="ARBA" id="ARBA00023015"/>
    </source>
</evidence>
<dbReference type="RefSeq" id="WP_091371003.1">
    <property type="nucleotide sequence ID" value="NZ_FNDV01000008.1"/>
</dbReference>
<evidence type="ECO:0000313" key="7">
    <source>
        <dbReference type="EMBL" id="SDO27447.1"/>
    </source>
</evidence>
<accession>A0A1H0I7S3</accession>
<evidence type="ECO:0000256" key="3">
    <source>
        <dbReference type="ARBA" id="ARBA00023125"/>
    </source>
</evidence>
<reference evidence="8" key="1">
    <citation type="submission" date="2016-10" db="EMBL/GenBank/DDBJ databases">
        <authorList>
            <person name="Varghese N."/>
            <person name="Submissions S."/>
        </authorList>
    </citation>
    <scope>NUCLEOTIDE SEQUENCE [LARGE SCALE GENOMIC DNA]</scope>
    <source>
        <strain evidence="8">IBRC-M 10655</strain>
    </source>
</reference>
<dbReference type="Pfam" id="PF00440">
    <property type="entry name" value="TetR_N"/>
    <property type="match status" value="1"/>
</dbReference>
<keyword evidence="2" id="KW-0805">Transcription regulation</keyword>
<evidence type="ECO:0000256" key="4">
    <source>
        <dbReference type="ARBA" id="ARBA00023163"/>
    </source>
</evidence>
<dbReference type="SUPFAM" id="SSF46689">
    <property type="entry name" value="Homeodomain-like"/>
    <property type="match status" value="1"/>
</dbReference>
<dbReference type="Gene3D" id="1.10.357.10">
    <property type="entry name" value="Tetracycline Repressor, domain 2"/>
    <property type="match status" value="1"/>
</dbReference>
<dbReference type="AlphaFoldDB" id="A0A1H0I7S3"/>
<sequence>MRTVDPAKHEARRRQILAAATRCFARKGFGQTRTADICAEAGMSSGNLFHYFESKHAIFAAIVEQDGIETDALFAELSTMDPWAALTAFFDLLVDLADDEYAKLALEISAEANRDERIAELVTANDRTLRAGLAALVERATAAGRIEPGVDADTAATWLTVLVDGLFNRVAVDPSFAPKRERETLRQVVARVLQAN</sequence>
<name>A0A1H0I7S3_9PSEU</name>
<dbReference type="Proteomes" id="UP000199651">
    <property type="component" value="Unassembled WGS sequence"/>
</dbReference>
<evidence type="ECO:0000313" key="8">
    <source>
        <dbReference type="Proteomes" id="UP000199651"/>
    </source>
</evidence>
<dbReference type="STRING" id="504798.SAMN05421871_108147"/>
<protein>
    <submittedName>
        <fullName evidence="7">DNA-binding transcriptional regulator, AcrR family</fullName>
    </submittedName>
</protein>
<dbReference type="EMBL" id="FNJB01000002">
    <property type="protein sequence ID" value="SDO27447.1"/>
    <property type="molecule type" value="Genomic_DNA"/>
</dbReference>
<keyword evidence="1" id="KW-0678">Repressor</keyword>
<dbReference type="InterPro" id="IPR009057">
    <property type="entry name" value="Homeodomain-like_sf"/>
</dbReference>
<gene>
    <name evidence="7" type="ORF">SAMN05192558_102448</name>
</gene>
<evidence type="ECO:0000259" key="6">
    <source>
        <dbReference type="PROSITE" id="PS50977"/>
    </source>
</evidence>
<evidence type="ECO:0000256" key="1">
    <source>
        <dbReference type="ARBA" id="ARBA00022491"/>
    </source>
</evidence>
<dbReference type="InterPro" id="IPR036271">
    <property type="entry name" value="Tet_transcr_reg_TetR-rel_C_sf"/>
</dbReference>
<dbReference type="PROSITE" id="PS50977">
    <property type="entry name" value="HTH_TETR_2"/>
    <property type="match status" value="1"/>
</dbReference>
<proteinExistence type="predicted"/>
<dbReference type="PANTHER" id="PTHR30055:SF234">
    <property type="entry name" value="HTH-TYPE TRANSCRIPTIONAL REGULATOR BETI"/>
    <property type="match status" value="1"/>
</dbReference>
<dbReference type="InterPro" id="IPR050109">
    <property type="entry name" value="HTH-type_TetR-like_transc_reg"/>
</dbReference>